<evidence type="ECO:0000313" key="2">
    <source>
        <dbReference type="EMBL" id="ROP28946.1"/>
    </source>
</evidence>
<evidence type="ECO:0000313" key="3">
    <source>
        <dbReference type="Proteomes" id="UP000271683"/>
    </source>
</evidence>
<proteinExistence type="predicted"/>
<organism evidence="2 3">
    <name type="scientific">Couchioplanes caeruleus</name>
    <dbReference type="NCBI Taxonomy" id="56438"/>
    <lineage>
        <taxon>Bacteria</taxon>
        <taxon>Bacillati</taxon>
        <taxon>Actinomycetota</taxon>
        <taxon>Actinomycetes</taxon>
        <taxon>Micromonosporales</taxon>
        <taxon>Micromonosporaceae</taxon>
        <taxon>Couchioplanes</taxon>
    </lineage>
</organism>
<sequence>MLGLFTVVIAILAAVVAVTAAGIIVVRVTRRVRQ</sequence>
<dbReference type="EMBL" id="RJKL01000001">
    <property type="protein sequence ID" value="ROP28946.1"/>
    <property type="molecule type" value="Genomic_DNA"/>
</dbReference>
<keyword evidence="1" id="KW-0472">Membrane</keyword>
<keyword evidence="1" id="KW-1133">Transmembrane helix</keyword>
<name>A0A3N1GFR5_9ACTN</name>
<gene>
    <name evidence="2" type="ORF">EDD30_1725</name>
</gene>
<protein>
    <submittedName>
        <fullName evidence="2">Uncharacterized protein</fullName>
    </submittedName>
</protein>
<keyword evidence="1" id="KW-0812">Transmembrane</keyword>
<comment type="caution">
    <text evidence="2">The sequence shown here is derived from an EMBL/GenBank/DDBJ whole genome shotgun (WGS) entry which is preliminary data.</text>
</comment>
<evidence type="ECO:0000256" key="1">
    <source>
        <dbReference type="SAM" id="Phobius"/>
    </source>
</evidence>
<dbReference type="AlphaFoldDB" id="A0A3N1GFR5"/>
<accession>A0A3N1GFR5</accession>
<feature type="transmembrane region" description="Helical" evidence="1">
    <location>
        <begin position="6"/>
        <end position="26"/>
    </location>
</feature>
<reference evidence="2 3" key="1">
    <citation type="submission" date="2018-11" db="EMBL/GenBank/DDBJ databases">
        <title>Sequencing the genomes of 1000 actinobacteria strains.</title>
        <authorList>
            <person name="Klenk H.-P."/>
        </authorList>
    </citation>
    <scope>NUCLEOTIDE SEQUENCE [LARGE SCALE GENOMIC DNA]</scope>
    <source>
        <strain evidence="2 3">DSM 43634</strain>
    </source>
</reference>
<dbReference type="Proteomes" id="UP000271683">
    <property type="component" value="Unassembled WGS sequence"/>
</dbReference>